<dbReference type="Proteomes" id="UP000245992">
    <property type="component" value="Unassembled WGS sequence"/>
</dbReference>
<dbReference type="InterPro" id="IPR002220">
    <property type="entry name" value="DapA-like"/>
</dbReference>
<comment type="catalytic activity">
    <reaction evidence="1 5">
        <text>5-dehydro-4-deoxy-D-glucarate + H(+) = 2,5-dioxopentanoate + CO2 + H2O</text>
        <dbReference type="Rhea" id="RHEA:24608"/>
        <dbReference type="ChEBI" id="CHEBI:15377"/>
        <dbReference type="ChEBI" id="CHEBI:15378"/>
        <dbReference type="ChEBI" id="CHEBI:16526"/>
        <dbReference type="ChEBI" id="CHEBI:42819"/>
        <dbReference type="ChEBI" id="CHEBI:58136"/>
        <dbReference type="EC" id="4.2.1.41"/>
    </reaction>
</comment>
<dbReference type="EC" id="4.2.1.41" evidence="5"/>
<feature type="active site" description="Schiff-base intermediate with substrate" evidence="7">
    <location>
        <position position="175"/>
    </location>
</feature>
<comment type="pathway">
    <text evidence="2 5">Carbohydrate acid metabolism; D-glucarate degradation; 2,5-dioxopentanoate from D-glucarate: step 2/2.</text>
</comment>
<organism evidence="9 10">
    <name type="scientific">Streptomyces scopuliridis RB72</name>
    <dbReference type="NCBI Taxonomy" id="1440053"/>
    <lineage>
        <taxon>Bacteria</taxon>
        <taxon>Bacillati</taxon>
        <taxon>Actinomycetota</taxon>
        <taxon>Actinomycetes</taxon>
        <taxon>Kitasatosporales</taxon>
        <taxon>Streptomycetaceae</taxon>
        <taxon>Streptomyces</taxon>
    </lineage>
</organism>
<dbReference type="NCBIfam" id="NF002958">
    <property type="entry name" value="PRK03620.1"/>
    <property type="match status" value="1"/>
</dbReference>
<keyword evidence="4 5" id="KW-0456">Lyase</keyword>
<dbReference type="STRING" id="1440053.GCA_000718095_03107"/>
<dbReference type="PIRSF" id="PIRSF001365">
    <property type="entry name" value="DHDPS"/>
    <property type="match status" value="1"/>
</dbReference>
<protein>
    <recommendedName>
        <fullName evidence="5">Probable 5-dehydro-4-deoxyglucarate dehydratase</fullName>
        <ecNumber evidence="5">4.2.1.41</ecNumber>
    </recommendedName>
    <alternativeName>
        <fullName evidence="5">5-keto-4-deoxy-glucarate dehydratase</fullName>
        <shortName evidence="5">KDGDH</shortName>
    </alternativeName>
</protein>
<dbReference type="UniPathway" id="UPA00564">
    <property type="reaction ID" value="UER00628"/>
</dbReference>
<evidence type="ECO:0000256" key="5">
    <source>
        <dbReference type="HAMAP-Rule" id="MF_00694"/>
    </source>
</evidence>
<evidence type="ECO:0000313" key="9">
    <source>
        <dbReference type="EMBL" id="PVE08558.1"/>
    </source>
</evidence>
<evidence type="ECO:0000313" key="10">
    <source>
        <dbReference type="Proteomes" id="UP000245992"/>
    </source>
</evidence>
<dbReference type="Pfam" id="PF00701">
    <property type="entry name" value="DHDPS"/>
    <property type="match status" value="1"/>
</dbReference>
<dbReference type="GO" id="GO:0047448">
    <property type="term" value="F:5-dehydro-4-deoxyglucarate dehydratase activity"/>
    <property type="evidence" value="ECO:0007669"/>
    <property type="project" value="UniProtKB-UniRule"/>
</dbReference>
<gene>
    <name evidence="9" type="ORF">Y717_16625</name>
</gene>
<reference evidence="9 10" key="1">
    <citation type="submission" date="2013-12" db="EMBL/GenBank/DDBJ databases">
        <title>Annotated genome of Streptomyces scopuliridis.</title>
        <authorList>
            <person name="Olson J.B."/>
        </authorList>
    </citation>
    <scope>NUCLEOTIDE SEQUENCE [LARGE SCALE GENOMIC DNA]</scope>
    <source>
        <strain evidence="9 10">RB72</strain>
    </source>
</reference>
<dbReference type="GO" id="GO:0042838">
    <property type="term" value="P:D-glucarate catabolic process"/>
    <property type="evidence" value="ECO:0007669"/>
    <property type="project" value="UniProtKB-UniRule"/>
</dbReference>
<dbReference type="OrthoDB" id="8995637at2"/>
<dbReference type="PANTHER" id="PTHR12128">
    <property type="entry name" value="DIHYDRODIPICOLINATE SYNTHASE"/>
    <property type="match status" value="1"/>
</dbReference>
<dbReference type="InterPro" id="IPR013785">
    <property type="entry name" value="Aldolase_TIM"/>
</dbReference>
<dbReference type="InterPro" id="IPR017655">
    <property type="entry name" value="Dehydro-deoxyglucarate_dehyd"/>
</dbReference>
<dbReference type="HAMAP" id="MF_00694">
    <property type="entry name" value="KDGDH"/>
    <property type="match status" value="1"/>
</dbReference>
<feature type="binding site" evidence="8">
    <location>
        <position position="63"/>
    </location>
    <ligand>
        <name>pyruvate</name>
        <dbReference type="ChEBI" id="CHEBI:15361"/>
    </ligand>
</feature>
<feature type="active site" description="Proton donor/acceptor" evidence="7">
    <location>
        <position position="150"/>
    </location>
</feature>
<dbReference type="GeneID" id="95540770"/>
<dbReference type="SUPFAM" id="SSF51569">
    <property type="entry name" value="Aldolase"/>
    <property type="match status" value="1"/>
</dbReference>
<dbReference type="SMART" id="SM01130">
    <property type="entry name" value="DHDPS"/>
    <property type="match status" value="1"/>
</dbReference>
<evidence type="ECO:0000256" key="7">
    <source>
        <dbReference type="PIRSR" id="PIRSR001365-1"/>
    </source>
</evidence>
<evidence type="ECO:0000256" key="3">
    <source>
        <dbReference type="ARBA" id="ARBA00007592"/>
    </source>
</evidence>
<keyword evidence="10" id="KW-1185">Reference proteome</keyword>
<dbReference type="PANTHER" id="PTHR12128:SF19">
    <property type="entry name" value="5-DEHYDRO-4-DEOXYGLUCARATE DEHYDRATASE 2-RELATED"/>
    <property type="match status" value="1"/>
</dbReference>
<accession>A0A2T7T071</accession>
<name>A0A2T7T071_9ACTN</name>
<dbReference type="Gene3D" id="3.20.20.70">
    <property type="entry name" value="Aldolase class I"/>
    <property type="match status" value="1"/>
</dbReference>
<dbReference type="EMBL" id="AZSP01000255">
    <property type="protein sequence ID" value="PVE08558.1"/>
    <property type="molecule type" value="Genomic_DNA"/>
</dbReference>
<dbReference type="RefSeq" id="WP_030352186.1">
    <property type="nucleotide sequence ID" value="NZ_AZSP01000255.1"/>
</dbReference>
<evidence type="ECO:0000256" key="4">
    <source>
        <dbReference type="ARBA" id="ARBA00023239"/>
    </source>
</evidence>
<comment type="similarity">
    <text evidence="3 5 6">Belongs to the DapA family.</text>
</comment>
<evidence type="ECO:0000256" key="8">
    <source>
        <dbReference type="PIRSR" id="PIRSR001365-2"/>
    </source>
</evidence>
<evidence type="ECO:0000256" key="6">
    <source>
        <dbReference type="PIRNR" id="PIRNR001365"/>
    </source>
</evidence>
<proteinExistence type="inferred from homology"/>
<evidence type="ECO:0000256" key="2">
    <source>
        <dbReference type="ARBA" id="ARBA00004983"/>
    </source>
</evidence>
<comment type="caution">
    <text evidence="9">The sequence shown here is derived from an EMBL/GenBank/DDBJ whole genome shotgun (WGS) entry which is preliminary data.</text>
</comment>
<evidence type="ECO:0000256" key="1">
    <source>
        <dbReference type="ARBA" id="ARBA00001446"/>
    </source>
</evidence>
<sequence>MTRFCAEVEGVAQRLRDGMARGVLAFPLTSFRDDGSLDLESYRAYLTAQLATAPGAVFPACGTGEFGALDEDEYRAVVTATVEVSDGRLPVVAGIGYGWAQALRFARIAEEAGADAALVLPHYLVEAPQDGLVEQLRRIAAGTRLPLIAYQRGQVAFTTGSLRRIAEIPTVIGLKDGHSDLDRLQRLTLAAPDGFLFFNGAATAEIQARAYGTVGVPAYSSAVHAFAPEIANAFFTALRDGDGVGVDKFLRDFYVPLVELRDRVPGYAISLVKAAARLRGLPVGPVRAPLTDPDPDELAELTRVLDDGLNLVGTVRRPG</sequence>
<dbReference type="AlphaFoldDB" id="A0A2T7T071"/>
<dbReference type="GO" id="GO:0008840">
    <property type="term" value="F:4-hydroxy-tetrahydrodipicolinate synthase activity"/>
    <property type="evidence" value="ECO:0007669"/>
    <property type="project" value="TreeGrafter"/>
</dbReference>